<comment type="pathway">
    <text evidence="1 11">Cofactor biosynthesis; riboflavin biosynthesis; 5-amino-6-(D-ribitylamino)uracil from GTP: step 1/4.</text>
</comment>
<feature type="binding site" evidence="11">
    <location>
        <position position="176"/>
    </location>
    <ligand>
        <name>GTP</name>
        <dbReference type="ChEBI" id="CHEBI:37565"/>
    </ligand>
</feature>
<dbReference type="UniPathway" id="UPA00275">
    <property type="reaction ID" value="UER00400"/>
</dbReference>
<evidence type="ECO:0000256" key="7">
    <source>
        <dbReference type="ARBA" id="ARBA00022833"/>
    </source>
</evidence>
<evidence type="ECO:0000256" key="1">
    <source>
        <dbReference type="ARBA" id="ARBA00004853"/>
    </source>
</evidence>
<dbReference type="InterPro" id="IPR000926">
    <property type="entry name" value="RibA"/>
</dbReference>
<keyword evidence="5 11" id="KW-0547">Nucleotide-binding</keyword>
<feature type="binding site" evidence="11">
    <location>
        <position position="136"/>
    </location>
    <ligand>
        <name>GTP</name>
        <dbReference type="ChEBI" id="CHEBI:37565"/>
    </ligand>
</feature>
<feature type="binding site" evidence="11">
    <location>
        <begin position="114"/>
        <end position="116"/>
    </location>
    <ligand>
        <name>GTP</name>
        <dbReference type="ChEBI" id="CHEBI:37565"/>
    </ligand>
</feature>
<dbReference type="FunFam" id="3.40.50.10990:FF:000001">
    <property type="entry name" value="Riboflavin biosynthesis protein RibBA"/>
    <property type="match status" value="1"/>
</dbReference>
<comment type="cofactor">
    <cofactor evidence="11">
        <name>Zn(2+)</name>
        <dbReference type="ChEBI" id="CHEBI:29105"/>
    </cofactor>
    <text evidence="11">Binds 1 zinc ion per subunit.</text>
</comment>
<dbReference type="EC" id="3.5.4.25" evidence="11"/>
<sequence>MHGDHDLSSYTAGMTSTHTSTAPERLVTGPVSSLPTEHGTFAIRSFTLDAVTHAVLTMGDPAGCDRPLVRVHSECLTGDALGSHRCDCGDQLDAALAAIAAEGHGMLVYMAEHEGRGIGLAAKLQAYALQDEGMDTVAANRALGLPDDARDYTAAAMILRELGCPRIRLLTSNPSKQHALEELGIEVVSRVRLPVADRPENSAYLTTKRQRMDHDAPPATDTEAPRTQLPGADVGVDTDIYTALAANEEVVAQLAQSQDGFIATRTGDACFVSGTTDRTHLHRIRAHVGAVLVGAQTVIADDPQLTVRAVPGTDPVRVVLDPYARVPATSTVLSTGPTPTVWLIGAEAAPGADVGDHVRVVRLPPSASPQDIIAVVRGLVAGSILVEGGGRTVSSFLAAGALDRLFLTTAPVFIGDGVPGIRFQGSEVMAQALRTPFRRFELGEDICTEYLLSPAAAAHSQPSPSVQEPASVESPQPTQ</sequence>
<dbReference type="CDD" id="cd00641">
    <property type="entry name" value="GTP_cyclohydro2"/>
    <property type="match status" value="1"/>
</dbReference>
<feature type="binding site" evidence="11">
    <location>
        <position position="88"/>
    </location>
    <ligand>
        <name>Zn(2+)</name>
        <dbReference type="ChEBI" id="CHEBI:29105"/>
        <note>catalytic</note>
    </ligand>
</feature>
<feature type="binding site" evidence="11">
    <location>
        <position position="91"/>
    </location>
    <ligand>
        <name>GTP</name>
        <dbReference type="ChEBI" id="CHEBI:37565"/>
    </ligand>
</feature>
<evidence type="ECO:0000259" key="13">
    <source>
        <dbReference type="Pfam" id="PF00925"/>
    </source>
</evidence>
<feature type="binding site" evidence="11">
    <location>
        <begin position="70"/>
        <end position="74"/>
    </location>
    <ligand>
        <name>GTP</name>
        <dbReference type="ChEBI" id="CHEBI:37565"/>
    </ligand>
</feature>
<feature type="region of interest" description="Disordered" evidence="12">
    <location>
        <begin position="458"/>
        <end position="479"/>
    </location>
</feature>
<dbReference type="Proteomes" id="UP000031488">
    <property type="component" value="Unassembled WGS sequence"/>
</dbReference>
<comment type="similarity">
    <text evidence="11">Belongs to the GTP cyclohydrolase II family.</text>
</comment>
<dbReference type="AlphaFoldDB" id="A0A0B9A4Z6"/>
<dbReference type="GO" id="GO:0008703">
    <property type="term" value="F:5-amino-6-(5-phosphoribosylamino)uracil reductase activity"/>
    <property type="evidence" value="ECO:0007669"/>
    <property type="project" value="InterPro"/>
</dbReference>
<evidence type="ECO:0000256" key="2">
    <source>
        <dbReference type="ARBA" id="ARBA00005520"/>
    </source>
</evidence>
<organism evidence="15 16">
    <name type="scientific">Brevibacterium linens</name>
    <dbReference type="NCBI Taxonomy" id="1703"/>
    <lineage>
        <taxon>Bacteria</taxon>
        <taxon>Bacillati</taxon>
        <taxon>Actinomycetota</taxon>
        <taxon>Actinomycetes</taxon>
        <taxon>Micrococcales</taxon>
        <taxon>Brevibacteriaceae</taxon>
        <taxon>Brevibacterium</taxon>
    </lineage>
</organism>
<feature type="binding site" evidence="11">
    <location>
        <position position="86"/>
    </location>
    <ligand>
        <name>Zn(2+)</name>
        <dbReference type="ChEBI" id="CHEBI:29105"/>
        <note>catalytic</note>
    </ligand>
</feature>
<dbReference type="InterPro" id="IPR032677">
    <property type="entry name" value="GTP_cyclohydro_II"/>
</dbReference>
<dbReference type="GO" id="GO:0005829">
    <property type="term" value="C:cytosol"/>
    <property type="evidence" value="ECO:0007669"/>
    <property type="project" value="TreeGrafter"/>
</dbReference>
<comment type="function">
    <text evidence="9 11">Catalyzes the conversion of GTP to 2,5-diamino-6-ribosylamino-4(3H)-pyrimidinone 5'-phosphate (DARP), formate and pyrophosphate.</text>
</comment>
<comment type="catalytic activity">
    <reaction evidence="10 11">
        <text>GTP + 4 H2O = 2,5-diamino-6-hydroxy-4-(5-phosphoribosylamino)-pyrimidine + formate + 2 phosphate + 3 H(+)</text>
        <dbReference type="Rhea" id="RHEA:23704"/>
        <dbReference type="ChEBI" id="CHEBI:15377"/>
        <dbReference type="ChEBI" id="CHEBI:15378"/>
        <dbReference type="ChEBI" id="CHEBI:15740"/>
        <dbReference type="ChEBI" id="CHEBI:37565"/>
        <dbReference type="ChEBI" id="CHEBI:43474"/>
        <dbReference type="ChEBI" id="CHEBI:58614"/>
        <dbReference type="EC" id="3.5.4.25"/>
    </reaction>
</comment>
<dbReference type="NCBIfam" id="NF001591">
    <property type="entry name" value="PRK00393.1"/>
    <property type="match status" value="1"/>
</dbReference>
<dbReference type="GO" id="GO:0003935">
    <property type="term" value="F:GTP cyclohydrolase II activity"/>
    <property type="evidence" value="ECO:0007669"/>
    <property type="project" value="UniProtKB-UniRule"/>
</dbReference>
<feature type="domain" description="GTP cyclohydrolase II" evidence="13">
    <location>
        <begin position="33"/>
        <end position="191"/>
    </location>
</feature>
<dbReference type="EMBL" id="JTJZ01000014">
    <property type="protein sequence ID" value="KHS53741.1"/>
    <property type="molecule type" value="Genomic_DNA"/>
</dbReference>
<keyword evidence="4 11" id="KW-0479">Metal-binding</keyword>
<dbReference type="Pfam" id="PF01872">
    <property type="entry name" value="RibD_C"/>
    <property type="match status" value="1"/>
</dbReference>
<dbReference type="InterPro" id="IPR036144">
    <property type="entry name" value="RibA-like_sf"/>
</dbReference>
<dbReference type="PATRIC" id="fig|1703.6.peg.698"/>
<keyword evidence="15" id="KW-0560">Oxidoreductase</keyword>
<dbReference type="HAMAP" id="MF_00179">
    <property type="entry name" value="RibA"/>
    <property type="match status" value="1"/>
</dbReference>
<gene>
    <name evidence="11" type="primary">ribA</name>
    <name evidence="15" type="ORF">AE0388_0816</name>
</gene>
<dbReference type="SUPFAM" id="SSF53597">
    <property type="entry name" value="Dihydrofolate reductase-like"/>
    <property type="match status" value="1"/>
</dbReference>
<dbReference type="PANTHER" id="PTHR21327">
    <property type="entry name" value="GTP CYCLOHYDROLASE II-RELATED"/>
    <property type="match status" value="1"/>
</dbReference>
<dbReference type="GO" id="GO:0005525">
    <property type="term" value="F:GTP binding"/>
    <property type="evidence" value="ECO:0007669"/>
    <property type="project" value="UniProtKB-KW"/>
</dbReference>
<evidence type="ECO:0000256" key="3">
    <source>
        <dbReference type="ARBA" id="ARBA00022619"/>
    </source>
</evidence>
<dbReference type="GO" id="GO:0008270">
    <property type="term" value="F:zinc ion binding"/>
    <property type="evidence" value="ECO:0007669"/>
    <property type="project" value="UniProtKB-UniRule"/>
</dbReference>
<dbReference type="Pfam" id="PF00925">
    <property type="entry name" value="GTP_cyclohydro2"/>
    <property type="match status" value="1"/>
</dbReference>
<name>A0A0B9A4Z6_BRELN</name>
<evidence type="ECO:0000256" key="9">
    <source>
        <dbReference type="ARBA" id="ARBA00043932"/>
    </source>
</evidence>
<feature type="domain" description="Bacterial bifunctional deaminase-reductase C-terminal" evidence="14">
    <location>
        <begin position="250"/>
        <end position="427"/>
    </location>
</feature>
<dbReference type="Gene3D" id="3.40.430.10">
    <property type="entry name" value="Dihydrofolate Reductase, subunit A"/>
    <property type="match status" value="1"/>
</dbReference>
<evidence type="ECO:0000256" key="5">
    <source>
        <dbReference type="ARBA" id="ARBA00022741"/>
    </source>
</evidence>
<feature type="binding site" evidence="11">
    <location>
        <position position="171"/>
    </location>
    <ligand>
        <name>GTP</name>
        <dbReference type="ChEBI" id="CHEBI:37565"/>
    </ligand>
</feature>
<accession>A0A0B9A4Z6</accession>
<keyword evidence="7 11" id="KW-0862">Zinc</keyword>
<proteinExistence type="inferred from homology"/>
<evidence type="ECO:0000256" key="10">
    <source>
        <dbReference type="ARBA" id="ARBA00049295"/>
    </source>
</evidence>
<evidence type="ECO:0000259" key="14">
    <source>
        <dbReference type="Pfam" id="PF01872"/>
    </source>
</evidence>
<dbReference type="GO" id="GO:0008686">
    <property type="term" value="F:3,4-dihydroxy-2-butanone-4-phosphate synthase activity"/>
    <property type="evidence" value="ECO:0007669"/>
    <property type="project" value="TreeGrafter"/>
</dbReference>
<feature type="region of interest" description="Disordered" evidence="12">
    <location>
        <begin position="202"/>
        <end position="232"/>
    </location>
</feature>
<feature type="compositionally biased region" description="Polar residues" evidence="12">
    <location>
        <begin position="8"/>
        <end position="22"/>
    </location>
</feature>
<evidence type="ECO:0000256" key="8">
    <source>
        <dbReference type="ARBA" id="ARBA00023134"/>
    </source>
</evidence>
<keyword evidence="6 11" id="KW-0378">Hydrolase</keyword>
<comment type="caution">
    <text evidence="15">The sequence shown here is derived from an EMBL/GenBank/DDBJ whole genome shotgun (WGS) entry which is preliminary data.</text>
</comment>
<comment type="similarity">
    <text evidence="2">In the N-terminal section; belongs to the DHBP synthase family.</text>
</comment>
<dbReference type="GO" id="GO:0009231">
    <property type="term" value="P:riboflavin biosynthetic process"/>
    <property type="evidence" value="ECO:0007669"/>
    <property type="project" value="UniProtKB-UniRule"/>
</dbReference>
<evidence type="ECO:0000256" key="6">
    <source>
        <dbReference type="ARBA" id="ARBA00022801"/>
    </source>
</evidence>
<feature type="region of interest" description="Disordered" evidence="12">
    <location>
        <begin position="1"/>
        <end position="31"/>
    </location>
</feature>
<evidence type="ECO:0000313" key="15">
    <source>
        <dbReference type="EMBL" id="KHS53741.1"/>
    </source>
</evidence>
<dbReference type="Gene3D" id="3.40.50.10990">
    <property type="entry name" value="GTP cyclohydrolase II"/>
    <property type="match status" value="1"/>
</dbReference>
<protein>
    <recommendedName>
        <fullName evidence="11">GTP cyclohydrolase-2</fullName>
        <ecNumber evidence="11">3.5.4.25</ecNumber>
    </recommendedName>
    <alternativeName>
        <fullName evidence="11">GTP cyclohydrolase II</fullName>
    </alternativeName>
</protein>
<dbReference type="PANTHER" id="PTHR21327:SF18">
    <property type="entry name" value="3,4-DIHYDROXY-2-BUTANONE 4-PHOSPHATE SYNTHASE"/>
    <property type="match status" value="1"/>
</dbReference>
<evidence type="ECO:0000256" key="11">
    <source>
        <dbReference type="HAMAP-Rule" id="MF_00179"/>
    </source>
</evidence>
<feature type="active site" description="Nucleophile" evidence="11">
    <location>
        <position position="150"/>
    </location>
</feature>
<dbReference type="NCBIfam" id="TIGR00505">
    <property type="entry name" value="ribA"/>
    <property type="match status" value="1"/>
</dbReference>
<feature type="active site" description="Proton acceptor" evidence="11">
    <location>
        <position position="148"/>
    </location>
</feature>
<evidence type="ECO:0000256" key="12">
    <source>
        <dbReference type="SAM" id="MobiDB-lite"/>
    </source>
</evidence>
<keyword evidence="16" id="KW-1185">Reference proteome</keyword>
<reference evidence="15 16" key="1">
    <citation type="submission" date="2014-11" db="EMBL/GenBank/DDBJ databases">
        <title>Draft Genome Sequence of Brevibacterium linens AE038-8.</title>
        <authorList>
            <person name="Maizel D."/>
            <person name="Utturkar S.M."/>
            <person name="Brown S.D."/>
            <person name="Ferrero M."/>
            <person name="Rosen B.P."/>
        </authorList>
    </citation>
    <scope>NUCLEOTIDE SEQUENCE [LARGE SCALE GENOMIC DNA]</scope>
    <source>
        <strain evidence="15 16">AE038-8</strain>
    </source>
</reference>
<evidence type="ECO:0000256" key="4">
    <source>
        <dbReference type="ARBA" id="ARBA00022723"/>
    </source>
</evidence>
<keyword evidence="8 11" id="KW-0342">GTP-binding</keyword>
<keyword evidence="3 11" id="KW-0686">Riboflavin biosynthesis</keyword>
<dbReference type="SUPFAM" id="SSF142695">
    <property type="entry name" value="RibA-like"/>
    <property type="match status" value="1"/>
</dbReference>
<dbReference type="InterPro" id="IPR002734">
    <property type="entry name" value="RibDG_C"/>
</dbReference>
<dbReference type="InterPro" id="IPR024072">
    <property type="entry name" value="DHFR-like_dom_sf"/>
</dbReference>
<evidence type="ECO:0000313" key="16">
    <source>
        <dbReference type="Proteomes" id="UP000031488"/>
    </source>
</evidence>
<feature type="binding site" evidence="11">
    <location>
        <position position="75"/>
    </location>
    <ligand>
        <name>Zn(2+)</name>
        <dbReference type="ChEBI" id="CHEBI:29105"/>
        <note>catalytic</note>
    </ligand>
</feature>